<proteinExistence type="predicted"/>
<gene>
    <name evidence="7" type="ORF">ACFQ45_07780</name>
</gene>
<dbReference type="InterPro" id="IPR001123">
    <property type="entry name" value="LeuE-type"/>
</dbReference>
<dbReference type="EMBL" id="JBHTMN010000007">
    <property type="protein sequence ID" value="MFD1383263.1"/>
    <property type="molecule type" value="Genomic_DNA"/>
</dbReference>
<protein>
    <submittedName>
        <fullName evidence="7">LysE family translocator</fullName>
    </submittedName>
</protein>
<accession>A0ABW4B132</accession>
<evidence type="ECO:0000313" key="7">
    <source>
        <dbReference type="EMBL" id="MFD1383263.1"/>
    </source>
</evidence>
<reference evidence="8" key="1">
    <citation type="journal article" date="2019" name="Int. J. Syst. Evol. Microbiol.">
        <title>The Global Catalogue of Microorganisms (GCM) 10K type strain sequencing project: providing services to taxonomists for standard genome sequencing and annotation.</title>
        <authorList>
            <consortium name="The Broad Institute Genomics Platform"/>
            <consortium name="The Broad Institute Genome Sequencing Center for Infectious Disease"/>
            <person name="Wu L."/>
            <person name="Ma J."/>
        </authorList>
    </citation>
    <scope>NUCLEOTIDE SEQUENCE [LARGE SCALE GENOMIC DNA]</scope>
    <source>
        <strain evidence="8">JCM 30774</strain>
    </source>
</reference>
<feature type="transmembrane region" description="Helical" evidence="6">
    <location>
        <begin position="62"/>
        <end position="81"/>
    </location>
</feature>
<evidence type="ECO:0000256" key="2">
    <source>
        <dbReference type="ARBA" id="ARBA00022475"/>
    </source>
</evidence>
<dbReference type="Pfam" id="PF01810">
    <property type="entry name" value="LysE"/>
    <property type="match status" value="1"/>
</dbReference>
<evidence type="ECO:0000256" key="5">
    <source>
        <dbReference type="ARBA" id="ARBA00023136"/>
    </source>
</evidence>
<feature type="transmembrane region" description="Helical" evidence="6">
    <location>
        <begin position="37"/>
        <end position="56"/>
    </location>
</feature>
<dbReference type="PANTHER" id="PTHR30086">
    <property type="entry name" value="ARGININE EXPORTER PROTEIN ARGO"/>
    <property type="match status" value="1"/>
</dbReference>
<keyword evidence="8" id="KW-1185">Reference proteome</keyword>
<dbReference type="PANTHER" id="PTHR30086:SF20">
    <property type="entry name" value="ARGININE EXPORTER PROTEIN ARGO-RELATED"/>
    <property type="match status" value="1"/>
</dbReference>
<evidence type="ECO:0000313" key="8">
    <source>
        <dbReference type="Proteomes" id="UP001597059"/>
    </source>
</evidence>
<evidence type="ECO:0000256" key="4">
    <source>
        <dbReference type="ARBA" id="ARBA00022989"/>
    </source>
</evidence>
<dbReference type="RefSeq" id="WP_377366439.1">
    <property type="nucleotide sequence ID" value="NZ_JBHTMN010000007.1"/>
</dbReference>
<evidence type="ECO:0000256" key="3">
    <source>
        <dbReference type="ARBA" id="ARBA00022692"/>
    </source>
</evidence>
<feature type="transmembrane region" description="Helical" evidence="6">
    <location>
        <begin position="102"/>
        <end position="125"/>
    </location>
</feature>
<keyword evidence="5 6" id="KW-0472">Membrane</keyword>
<dbReference type="Proteomes" id="UP001597059">
    <property type="component" value="Unassembled WGS sequence"/>
</dbReference>
<keyword evidence="3 6" id="KW-0812">Transmembrane</keyword>
<name>A0ABW4B132_9GAMM</name>
<keyword evidence="4 6" id="KW-1133">Transmembrane helix</keyword>
<comment type="caution">
    <text evidence="7">The sequence shown here is derived from an EMBL/GenBank/DDBJ whole genome shotgun (WGS) entry which is preliminary data.</text>
</comment>
<organism evidence="7 8">
    <name type="scientific">Rhodanobacter aciditrophus</name>
    <dbReference type="NCBI Taxonomy" id="1623218"/>
    <lineage>
        <taxon>Bacteria</taxon>
        <taxon>Pseudomonadati</taxon>
        <taxon>Pseudomonadota</taxon>
        <taxon>Gammaproteobacteria</taxon>
        <taxon>Lysobacterales</taxon>
        <taxon>Rhodanobacteraceae</taxon>
        <taxon>Rhodanobacter</taxon>
    </lineage>
</organism>
<comment type="subcellular location">
    <subcellularLocation>
        <location evidence="1">Cell membrane</location>
        <topology evidence="1">Multi-pass membrane protein</topology>
    </subcellularLocation>
</comment>
<feature type="transmembrane region" description="Helical" evidence="6">
    <location>
        <begin position="137"/>
        <end position="159"/>
    </location>
</feature>
<keyword evidence="2" id="KW-1003">Cell membrane</keyword>
<sequence length="197" mass="21412">MLEILLFSLSIMYTPGPVNLLTLLAGVKGEGWRTLQFCLGVGVAMCLLFLLIGYLGEAIVSPHLQRVVGLLGGLYLLYLAVKILRSRPSPKVNQEEGSKLTFLSGLIMQLSNPKALIVILPVVTIQFPNAHIVGPSIALWSILLSSLAAGAPTTYWLLGSRFKTAALSGNRILWINRLMGVMLGYIALQFIFDSVVM</sequence>
<evidence type="ECO:0000256" key="6">
    <source>
        <dbReference type="SAM" id="Phobius"/>
    </source>
</evidence>
<feature type="transmembrane region" description="Helical" evidence="6">
    <location>
        <begin position="171"/>
        <end position="192"/>
    </location>
</feature>
<evidence type="ECO:0000256" key="1">
    <source>
        <dbReference type="ARBA" id="ARBA00004651"/>
    </source>
</evidence>
<feature type="transmembrane region" description="Helical" evidence="6">
    <location>
        <begin position="6"/>
        <end position="25"/>
    </location>
</feature>